<name>A0A7R8CN64_LEPSM</name>
<dbReference type="AlphaFoldDB" id="A0A7R8CN64"/>
<gene>
    <name evidence="1" type="ORF">LSAA_6581</name>
</gene>
<evidence type="ECO:0000313" key="1">
    <source>
        <dbReference type="EMBL" id="CAF2872308.1"/>
    </source>
</evidence>
<organism evidence="1 2">
    <name type="scientific">Lepeophtheirus salmonis</name>
    <name type="common">Salmon louse</name>
    <name type="synonym">Caligus salmonis</name>
    <dbReference type="NCBI Taxonomy" id="72036"/>
    <lineage>
        <taxon>Eukaryota</taxon>
        <taxon>Metazoa</taxon>
        <taxon>Ecdysozoa</taxon>
        <taxon>Arthropoda</taxon>
        <taxon>Crustacea</taxon>
        <taxon>Multicrustacea</taxon>
        <taxon>Hexanauplia</taxon>
        <taxon>Copepoda</taxon>
        <taxon>Siphonostomatoida</taxon>
        <taxon>Caligidae</taxon>
        <taxon>Lepeophtheirus</taxon>
    </lineage>
</organism>
<dbReference type="Proteomes" id="UP000675881">
    <property type="component" value="Chromosome 2"/>
</dbReference>
<keyword evidence="2" id="KW-1185">Reference proteome</keyword>
<sequence length="144" mass="16895">MLRTLFTLGLLGWIEIYNSEKGRKRRLSESHQKETDENLDNIQVIAVENKIDSIVSINMDHSYAFPSDIVVAKAKYYRLQSLIKQVHLKEKKQGRKLHNACLKKQNKKLELNQVITSIKEKELLQPQIFQFLKEVSIMFNLKLL</sequence>
<reference evidence="1" key="1">
    <citation type="submission" date="2021-02" db="EMBL/GenBank/DDBJ databases">
        <authorList>
            <person name="Bekaert M."/>
        </authorList>
    </citation>
    <scope>NUCLEOTIDE SEQUENCE</scope>
    <source>
        <strain evidence="1">IoA-00</strain>
    </source>
</reference>
<evidence type="ECO:0000313" key="2">
    <source>
        <dbReference type="Proteomes" id="UP000675881"/>
    </source>
</evidence>
<protein>
    <submittedName>
        <fullName evidence="1">(salmon louse) hypothetical protein</fullName>
    </submittedName>
</protein>
<proteinExistence type="predicted"/>
<dbReference type="EMBL" id="HG994581">
    <property type="protein sequence ID" value="CAF2872308.1"/>
    <property type="molecule type" value="Genomic_DNA"/>
</dbReference>
<accession>A0A7R8CN64</accession>
<dbReference type="OrthoDB" id="6375579at2759"/>